<reference evidence="12 13" key="1">
    <citation type="journal article" date="2018" name="Nat. Ecol. Evol.">
        <title>Shark genomes provide insights into elasmobranch evolution and the origin of vertebrates.</title>
        <authorList>
            <person name="Hara Y"/>
            <person name="Yamaguchi K"/>
            <person name="Onimaru K"/>
            <person name="Kadota M"/>
            <person name="Koyanagi M"/>
            <person name="Keeley SD"/>
            <person name="Tatsumi K"/>
            <person name="Tanaka K"/>
            <person name="Motone F"/>
            <person name="Kageyama Y"/>
            <person name="Nozu R"/>
            <person name="Adachi N"/>
            <person name="Nishimura O"/>
            <person name="Nakagawa R"/>
            <person name="Tanegashima C"/>
            <person name="Kiyatake I"/>
            <person name="Matsumoto R"/>
            <person name="Murakumo K"/>
            <person name="Nishida K"/>
            <person name="Terakita A"/>
            <person name="Kuratani S"/>
            <person name="Sato K"/>
            <person name="Hyodo S Kuraku.S."/>
        </authorList>
    </citation>
    <scope>NUCLEOTIDE SEQUENCE [LARGE SCALE GENOMIC DNA]</scope>
</reference>
<keyword evidence="3" id="KW-0770">Synapse</keyword>
<keyword evidence="1" id="KW-1003">Cell membrane</keyword>
<keyword evidence="5" id="KW-0628">Postsynaptic cell membrane</keyword>
<dbReference type="EMBL" id="BFAA01001230">
    <property type="protein sequence ID" value="GCB62156.1"/>
    <property type="molecule type" value="Genomic_DNA"/>
</dbReference>
<dbReference type="OMA" id="RILACGR"/>
<keyword evidence="2" id="KW-0597">Phosphoprotein</keyword>
<dbReference type="GO" id="GO:0051260">
    <property type="term" value="P:protein homooligomerization"/>
    <property type="evidence" value="ECO:0007669"/>
    <property type="project" value="InterPro"/>
</dbReference>
<dbReference type="InterPro" id="IPR057093">
    <property type="entry name" value="H1_KCTD8_12_16"/>
</dbReference>
<protein>
    <recommendedName>
        <fullName evidence="11">BTB domain-containing protein</fullName>
    </recommendedName>
</protein>
<dbReference type="SUPFAM" id="SSF54695">
    <property type="entry name" value="POZ domain"/>
    <property type="match status" value="1"/>
</dbReference>
<dbReference type="OrthoDB" id="2414723at2759"/>
<evidence type="ECO:0000313" key="12">
    <source>
        <dbReference type="EMBL" id="GCB62156.1"/>
    </source>
</evidence>
<sequence>MALNATCRPAAPLARDSSGPLPEVVELNVGGQVYFTRLSTLTSLPNSVLGRMFGHKRNSGSPDLARDNRGRFFIDRDGFLFRYILDYLRDRAVVLPELFPEKLRLRREAEFFQLPDLVRMLSPEDGQSPGLEEPSHSDLDELSQGSDLPRAGSQAAERRAGFITLGYRGSCVLGRDSMQGDARLFRRVPRILACGRIGLLKEVFGDNVNESRDPDRTPDRYTSRFYLRYRQLERAFDTLAEAGFTLLGSNSSLTGSVCGQAIDDRAWSSYTEYLFYRLPTTLCAPL</sequence>
<dbReference type="Pfam" id="PF02214">
    <property type="entry name" value="BTB_2"/>
    <property type="match status" value="1"/>
</dbReference>
<evidence type="ECO:0000256" key="5">
    <source>
        <dbReference type="ARBA" id="ARBA00023257"/>
    </source>
</evidence>
<dbReference type="InterPro" id="IPR003131">
    <property type="entry name" value="T1-type_BTB"/>
</dbReference>
<evidence type="ECO:0000256" key="1">
    <source>
        <dbReference type="ARBA" id="ARBA00022475"/>
    </source>
</evidence>
<accession>A0A401NMQ3</accession>
<keyword evidence="4" id="KW-0472">Membrane</keyword>
<comment type="function">
    <text evidence="9">Auxiliary subunit of GABA-B receptors that determine the pharmacology and kinetics of the receptor response. Increases agonist potency and markedly alter the G-protein signaling of the receptors by accelerating onset and promoting desensitization.</text>
</comment>
<dbReference type="Pfam" id="PF23110">
    <property type="entry name" value="H1_KCTD8_12_16"/>
    <property type="match status" value="1"/>
</dbReference>
<evidence type="ECO:0000256" key="7">
    <source>
        <dbReference type="ARBA" id="ARBA00034100"/>
    </source>
</evidence>
<dbReference type="GO" id="GO:0008277">
    <property type="term" value="P:regulation of G protein-coupled receptor signaling pathway"/>
    <property type="evidence" value="ECO:0007669"/>
    <property type="project" value="TreeGrafter"/>
</dbReference>
<evidence type="ECO:0000256" key="3">
    <source>
        <dbReference type="ARBA" id="ARBA00023018"/>
    </source>
</evidence>
<dbReference type="InterPro" id="IPR011333">
    <property type="entry name" value="SKP1/BTB/POZ_sf"/>
</dbReference>
<dbReference type="Gene3D" id="3.30.710.10">
    <property type="entry name" value="Potassium Channel Kv1.1, Chain A"/>
    <property type="match status" value="1"/>
</dbReference>
<keyword evidence="13" id="KW-1185">Reference proteome</keyword>
<evidence type="ECO:0000256" key="8">
    <source>
        <dbReference type="ARBA" id="ARBA00034111"/>
    </source>
</evidence>
<evidence type="ECO:0000256" key="4">
    <source>
        <dbReference type="ARBA" id="ARBA00023136"/>
    </source>
</evidence>
<feature type="region of interest" description="Disordered" evidence="10">
    <location>
        <begin position="123"/>
        <end position="150"/>
    </location>
</feature>
<dbReference type="PANTHER" id="PTHR14499">
    <property type="entry name" value="POTASSIUM CHANNEL TETRAMERIZATION DOMAIN-CONTAINING"/>
    <property type="match status" value="1"/>
</dbReference>
<evidence type="ECO:0000256" key="2">
    <source>
        <dbReference type="ARBA" id="ARBA00022553"/>
    </source>
</evidence>
<feature type="domain" description="BTB" evidence="11">
    <location>
        <begin position="23"/>
        <end position="129"/>
    </location>
</feature>
<proteinExistence type="predicted"/>
<dbReference type="GO" id="GO:0043235">
    <property type="term" value="C:receptor complex"/>
    <property type="evidence" value="ECO:0007669"/>
    <property type="project" value="TreeGrafter"/>
</dbReference>
<comment type="subcellular location">
    <subcellularLocation>
        <location evidence="7">Postsynaptic cell membrane</location>
    </subcellularLocation>
    <subcellularLocation>
        <location evidence="8">Presynaptic cell membrane</location>
    </subcellularLocation>
</comment>
<evidence type="ECO:0000259" key="11">
    <source>
        <dbReference type="SMART" id="SM00225"/>
    </source>
</evidence>
<name>A0A401NMQ3_SCYTO</name>
<comment type="caution">
    <text evidence="12">The sequence shown here is derived from an EMBL/GenBank/DDBJ whole genome shotgun (WGS) entry which is preliminary data.</text>
</comment>
<evidence type="ECO:0000256" key="6">
    <source>
        <dbReference type="ARBA" id="ARBA00023273"/>
    </source>
</evidence>
<dbReference type="STRING" id="75743.A0A401NMQ3"/>
<dbReference type="SMART" id="SM00225">
    <property type="entry name" value="BTB"/>
    <property type="match status" value="1"/>
</dbReference>
<evidence type="ECO:0000256" key="9">
    <source>
        <dbReference type="ARBA" id="ARBA00057758"/>
    </source>
</evidence>
<gene>
    <name evidence="12" type="ORF">scyTo_0004206</name>
</gene>
<dbReference type="GO" id="GO:0045211">
    <property type="term" value="C:postsynaptic membrane"/>
    <property type="evidence" value="ECO:0007669"/>
    <property type="project" value="UniProtKB-SubCell"/>
</dbReference>
<dbReference type="InterPro" id="IPR000210">
    <property type="entry name" value="BTB/POZ_dom"/>
</dbReference>
<organism evidence="12 13">
    <name type="scientific">Scyliorhinus torazame</name>
    <name type="common">Cloudy catshark</name>
    <name type="synonym">Catulus torazame</name>
    <dbReference type="NCBI Taxonomy" id="75743"/>
    <lineage>
        <taxon>Eukaryota</taxon>
        <taxon>Metazoa</taxon>
        <taxon>Chordata</taxon>
        <taxon>Craniata</taxon>
        <taxon>Vertebrata</taxon>
        <taxon>Chondrichthyes</taxon>
        <taxon>Elasmobranchii</taxon>
        <taxon>Galeomorphii</taxon>
        <taxon>Galeoidea</taxon>
        <taxon>Carcharhiniformes</taxon>
        <taxon>Scyliorhinidae</taxon>
        <taxon>Scyliorhinus</taxon>
    </lineage>
</organism>
<dbReference type="PANTHER" id="PTHR14499:SF28">
    <property type="entry name" value="BTB_POZ DOMAIN-CONTAINING PROTEIN KCTD16"/>
    <property type="match status" value="1"/>
</dbReference>
<keyword evidence="6" id="KW-0966">Cell projection</keyword>
<dbReference type="Proteomes" id="UP000288216">
    <property type="component" value="Unassembled WGS sequence"/>
</dbReference>
<dbReference type="AlphaFoldDB" id="A0A401NMQ3"/>
<evidence type="ECO:0000313" key="13">
    <source>
        <dbReference type="Proteomes" id="UP000288216"/>
    </source>
</evidence>
<evidence type="ECO:0000256" key="10">
    <source>
        <dbReference type="SAM" id="MobiDB-lite"/>
    </source>
</evidence>
<dbReference type="GO" id="GO:0042734">
    <property type="term" value="C:presynaptic membrane"/>
    <property type="evidence" value="ECO:0007669"/>
    <property type="project" value="UniProtKB-SubCell"/>
</dbReference>